<protein>
    <submittedName>
        <fullName evidence="1">Uncharacterized protein</fullName>
    </submittedName>
</protein>
<dbReference type="AlphaFoldDB" id="A0A8T0IAZ8"/>
<evidence type="ECO:0000313" key="1">
    <source>
        <dbReference type="EMBL" id="KAG0579981.1"/>
    </source>
</evidence>
<reference evidence="1" key="1">
    <citation type="submission" date="2020-06" db="EMBL/GenBank/DDBJ databases">
        <title>WGS assembly of Ceratodon purpureus strain R40.</title>
        <authorList>
            <person name="Carey S.B."/>
            <person name="Jenkins J."/>
            <person name="Shu S."/>
            <person name="Lovell J.T."/>
            <person name="Sreedasyam A."/>
            <person name="Maumus F."/>
            <person name="Tiley G.P."/>
            <person name="Fernandez-Pozo N."/>
            <person name="Barry K."/>
            <person name="Chen C."/>
            <person name="Wang M."/>
            <person name="Lipzen A."/>
            <person name="Daum C."/>
            <person name="Saski C.A."/>
            <person name="Payton A.C."/>
            <person name="Mcbreen J.C."/>
            <person name="Conrad R.E."/>
            <person name="Kollar L.M."/>
            <person name="Olsson S."/>
            <person name="Huttunen S."/>
            <person name="Landis J.B."/>
            <person name="Wickett N.J."/>
            <person name="Johnson M.G."/>
            <person name="Rensing S.A."/>
            <person name="Grimwood J."/>
            <person name="Schmutz J."/>
            <person name="Mcdaniel S.F."/>
        </authorList>
    </citation>
    <scope>NUCLEOTIDE SEQUENCE</scope>
    <source>
        <strain evidence="1">R40</strain>
    </source>
</reference>
<organism evidence="1 2">
    <name type="scientific">Ceratodon purpureus</name>
    <name type="common">Fire moss</name>
    <name type="synonym">Dicranum purpureum</name>
    <dbReference type="NCBI Taxonomy" id="3225"/>
    <lineage>
        <taxon>Eukaryota</taxon>
        <taxon>Viridiplantae</taxon>
        <taxon>Streptophyta</taxon>
        <taxon>Embryophyta</taxon>
        <taxon>Bryophyta</taxon>
        <taxon>Bryophytina</taxon>
        <taxon>Bryopsida</taxon>
        <taxon>Dicranidae</taxon>
        <taxon>Pseudoditrichales</taxon>
        <taxon>Ditrichaceae</taxon>
        <taxon>Ceratodon</taxon>
    </lineage>
</organism>
<dbReference type="EMBL" id="CM026424">
    <property type="protein sequence ID" value="KAG0579981.1"/>
    <property type="molecule type" value="Genomic_DNA"/>
</dbReference>
<keyword evidence="2" id="KW-1185">Reference proteome</keyword>
<comment type="caution">
    <text evidence="1">The sequence shown here is derived from an EMBL/GenBank/DDBJ whole genome shotgun (WGS) entry which is preliminary data.</text>
</comment>
<accession>A0A8T0IAZ8</accession>
<proteinExistence type="predicted"/>
<name>A0A8T0IAZ8_CERPU</name>
<dbReference type="Proteomes" id="UP000822688">
    <property type="component" value="Chromosome 4"/>
</dbReference>
<evidence type="ECO:0000313" key="2">
    <source>
        <dbReference type="Proteomes" id="UP000822688"/>
    </source>
</evidence>
<sequence>MLRVIMLRGNFRGTLYAPTTYQLHLEIDTALLSLDCRAGDNKLTFMDLAFSLLLCCLRCLITSNEALNGV</sequence>
<gene>
    <name evidence="1" type="ORF">KC19_4G140000</name>
</gene>